<accession>C6LQU7</accession>
<sequence length="106" mass="11862">MIRVFCHQEVLQRTELHQAQEDVFEAVVVELVELCPVRVLDPGYNIAEHEHPPAREERVPVPALCPMPAVACALVESAGPDLLAAGRSLHLHWLDNLKRDIMQIAV</sequence>
<evidence type="ECO:0000313" key="1">
    <source>
        <dbReference type="EMBL" id="EET01602.1"/>
    </source>
</evidence>
<organism evidence="1 2">
    <name type="scientific">Giardia intestinalis (strain ATCC 50581 / GS clone H7)</name>
    <name type="common">Giardia lamblia</name>
    <dbReference type="NCBI Taxonomy" id="598745"/>
    <lineage>
        <taxon>Eukaryota</taxon>
        <taxon>Metamonada</taxon>
        <taxon>Diplomonadida</taxon>
        <taxon>Hexamitidae</taxon>
        <taxon>Giardiinae</taxon>
        <taxon>Giardia</taxon>
    </lineage>
</organism>
<dbReference type="EMBL" id="ACGJ01001563">
    <property type="protein sequence ID" value="EET01602.1"/>
    <property type="molecule type" value="Genomic_DNA"/>
</dbReference>
<dbReference type="VEuPathDB" id="GiardiaDB:GL50581_1127"/>
<comment type="caution">
    <text evidence="1">The sequence shown here is derived from an EMBL/GenBank/DDBJ whole genome shotgun (WGS) entry which is preliminary data.</text>
</comment>
<protein>
    <submittedName>
        <fullName evidence="1">Uncharacterized protein</fullName>
    </submittedName>
</protein>
<dbReference type="Proteomes" id="UP000002488">
    <property type="component" value="Unassembled WGS sequence"/>
</dbReference>
<proteinExistence type="predicted"/>
<evidence type="ECO:0000313" key="2">
    <source>
        <dbReference type="Proteomes" id="UP000002488"/>
    </source>
</evidence>
<dbReference type="OMA" id="CEERVPI"/>
<name>C6LQU7_GIAIB</name>
<dbReference type="AlphaFoldDB" id="C6LQU7"/>
<gene>
    <name evidence="1" type="ORF">GL50581_1127</name>
</gene>
<reference evidence="1 2" key="1">
    <citation type="journal article" date="2009" name="PLoS Pathog.">
        <title>Draft genome sequencing of giardia intestinalis assemblage B isolate GS: is human giardiasis caused by two different species?</title>
        <authorList>
            <person name="Franzen O."/>
            <person name="Jerlstrom-Hultqvist J."/>
            <person name="Castro E."/>
            <person name="Sherwood E."/>
            <person name="Ankarklev J."/>
            <person name="Reiner D.S."/>
            <person name="Palm D."/>
            <person name="Andersson J.O."/>
            <person name="Andersson B."/>
            <person name="Svard S.G."/>
        </authorList>
    </citation>
    <scope>NUCLEOTIDE SEQUENCE [LARGE SCALE GENOMIC DNA]</scope>
    <source>
        <strain evidence="2">ATCC 50581 / GS clone H7</strain>
    </source>
</reference>